<gene>
    <name evidence="4" type="ORF">D5R81_08855</name>
</gene>
<organism evidence="4 5">
    <name type="scientific">Parashewanella spongiae</name>
    <dbReference type="NCBI Taxonomy" id="342950"/>
    <lineage>
        <taxon>Bacteria</taxon>
        <taxon>Pseudomonadati</taxon>
        <taxon>Pseudomonadota</taxon>
        <taxon>Gammaproteobacteria</taxon>
        <taxon>Alteromonadales</taxon>
        <taxon>Shewanellaceae</taxon>
        <taxon>Parashewanella</taxon>
    </lineage>
</organism>
<reference evidence="4 5" key="1">
    <citation type="submission" date="2018-09" db="EMBL/GenBank/DDBJ databases">
        <title>Phylogeny of the Shewanellaceae, and recommendation for two new genera, Pseudoshewanella and Parashewanella.</title>
        <authorList>
            <person name="Wang G."/>
        </authorList>
    </citation>
    <scope>NUCLEOTIDE SEQUENCE [LARGE SCALE GENOMIC DNA]</scope>
    <source>
        <strain evidence="4 5">KCTC 22492</strain>
    </source>
</reference>
<dbReference type="Gene3D" id="1.25.40.20">
    <property type="entry name" value="Ankyrin repeat-containing domain"/>
    <property type="match status" value="5"/>
</dbReference>
<evidence type="ECO:0000256" key="2">
    <source>
        <dbReference type="ARBA" id="ARBA00023043"/>
    </source>
</evidence>
<evidence type="ECO:0000313" key="4">
    <source>
        <dbReference type="EMBL" id="RJY16892.1"/>
    </source>
</evidence>
<proteinExistence type="predicted"/>
<dbReference type="Pfam" id="PF12796">
    <property type="entry name" value="Ank_2"/>
    <property type="match status" value="3"/>
</dbReference>
<dbReference type="EMBL" id="QYYH01000045">
    <property type="protein sequence ID" value="RJY16892.1"/>
    <property type="molecule type" value="Genomic_DNA"/>
</dbReference>
<evidence type="ECO:0000256" key="1">
    <source>
        <dbReference type="ARBA" id="ARBA00022737"/>
    </source>
</evidence>
<evidence type="ECO:0000256" key="3">
    <source>
        <dbReference type="PROSITE-ProRule" id="PRU00023"/>
    </source>
</evidence>
<comment type="caution">
    <text evidence="4">The sequence shown here is derived from an EMBL/GenBank/DDBJ whole genome shotgun (WGS) entry which is preliminary data.</text>
</comment>
<feature type="repeat" description="ANK" evidence="3">
    <location>
        <begin position="643"/>
        <end position="666"/>
    </location>
</feature>
<accession>A0A3A6TM35</accession>
<feature type="repeat" description="ANK" evidence="3">
    <location>
        <begin position="1426"/>
        <end position="1458"/>
    </location>
</feature>
<feature type="repeat" description="ANK" evidence="3">
    <location>
        <begin position="711"/>
        <end position="743"/>
    </location>
</feature>
<dbReference type="SMART" id="SM00248">
    <property type="entry name" value="ANK"/>
    <property type="match status" value="16"/>
</dbReference>
<dbReference type="InterPro" id="IPR002110">
    <property type="entry name" value="Ankyrin_rpt"/>
</dbReference>
<dbReference type="SUPFAM" id="SSF48403">
    <property type="entry name" value="Ankyrin repeat"/>
    <property type="match status" value="4"/>
</dbReference>
<name>A0A3A6TM35_9GAMM</name>
<keyword evidence="5" id="KW-1185">Reference proteome</keyword>
<dbReference type="Proteomes" id="UP000273022">
    <property type="component" value="Unassembled WGS sequence"/>
</dbReference>
<keyword evidence="1" id="KW-0677">Repeat</keyword>
<dbReference type="PROSITE" id="PS50297">
    <property type="entry name" value="ANK_REP_REGION"/>
    <property type="match status" value="3"/>
</dbReference>
<dbReference type="RefSeq" id="WP_121853293.1">
    <property type="nucleotide sequence ID" value="NZ_JAKILH010000049.1"/>
</dbReference>
<dbReference type="PANTHER" id="PTHR24198:SF165">
    <property type="entry name" value="ANKYRIN REPEAT-CONTAINING PROTEIN-RELATED"/>
    <property type="match status" value="1"/>
</dbReference>
<sequence length="1491" mass="167579">MSVASSAVYQPFLPSLYRKSSIDLEEKSESSIIKYSPSKWTSVQKFKESEVFELFQQQYSDDLTRIRDAAIKYLPDSVQLIGKLDQFRSTIFLPGRTLYTADLETIYSDLRQYHHEIACLLELEAISEFSKETALDVLLSETDKCTGGVRSNAQRALTELKMSLAGVDGLVQKARKTLITNWAAEAAKKQCIKSKCDIGNQVHYANVFYNSVASEFGLFFCTDTYLEQCEIDIGSDRLEEFRREIRIIVSPSAIVTLLSEEYAQALIDVLQKNKFLNNNGQLVLTKMNGEHWQKDVEINVLEPLKLLTRNQNFSLHDLINVEDFETVSGLIRLDLINITNKLHKTIAKSFAEDRPIFDNKPFRLFLVKSPYSTDTLCSDDGLYFYIENNKGQRAVVLDDLSQIDLMLSFSAEISVALINQAARNSVKFEQMKMFIEKHLVLSSAPSLTQSHYFRCLANRISSSQPLNEGLKSWLEDNRSVLHVMFTMHLGIPEAYALAIEESAKCCSLSSDLMPRDLPTLALLSEQFISEHYSTHELKEFRAMSLNQDNLSAYLKIKNVIEKIPVDTLSTEESASNKSIFVFSLVTHNSQAILLHYLKSNQELINIKSGRKTLLMEACYQGSSTSVKVLSNQPNCEPNFVDKKGNQALHLACQKGNVESVRNLLKNKRVAVGIKNFEGLLPLHIAVKNGFLTIAEAIISYDSIVIGLQDSKGNTALHYACKYKHLELIKLLLSKGINALQVNHQGETAFYVACEVGNELCVSLLLNHEPKIVNNQSITCHEKEDNTVKDSSDAEEKSGLHIAIECGHIAIVRQVLASASLTTDAIIHGLNHAIRYRKLEMIGLFSEKVTDITKSAKSGDLWCPIDVAASSNRIDIWDAVIQLDSRDIKVRDTNGQLLLRRPDGYSPMHFIAVHNACVLFEHIIGSVELSLLDVTYYGLTPLFSACNRGKNDIIKKILERNLSYLNILNKKGESVLDIAITENRLSTVYLLLEYDISPEIIYSGVVTALKKGNPDIVCALVGRVSEHQVDPLFSKVTNSSVQIDNSLLQLAVESNNITIITLVLSMANRSMGDTISPCHPSLLHLASANSFNFDPDIMLASKRLRLSQKSETQESILNIFSDEAISDESKKELVRSLVSSKRLDVAGITDRDGNTLIHILLLHNYRDELINYLKTFDSDTYMKNEIGEAPLELAISIYPNDIELISLLLERDAREGDFLAKVTPFISTDRDINQAKTIFNILIKKEQLLSSFVDDKGNTLLHLGARYCTCETWEKILLMTEWDFDCRNDNDEPSILLALKNNDPKVFLDLVHIAPDFCYISKTGKSLLQLSLDSYKRKYFLKLLSSGKNVMINHRDNGGNTILHCACLSGSYIEISAVLNYQAHLMMNDIKVTKDSDEFEIVSVEDVKRGSFQPQDFEANVFLKNAKKQTPLHFTASRGLTESSRLLLQKGAALCLRQKCGEGKTPMWYASKKLDKSMYEMFKAAESANPKK</sequence>
<dbReference type="InterPro" id="IPR036770">
    <property type="entry name" value="Ankyrin_rpt-contain_sf"/>
</dbReference>
<dbReference type="OrthoDB" id="6311156at2"/>
<dbReference type="PANTHER" id="PTHR24198">
    <property type="entry name" value="ANKYRIN REPEAT AND PROTEIN KINASE DOMAIN-CONTAINING PROTEIN"/>
    <property type="match status" value="1"/>
</dbReference>
<evidence type="ECO:0000313" key="5">
    <source>
        <dbReference type="Proteomes" id="UP000273022"/>
    </source>
</evidence>
<protein>
    <submittedName>
        <fullName evidence="4">Uncharacterized protein</fullName>
    </submittedName>
</protein>
<dbReference type="PROSITE" id="PS50088">
    <property type="entry name" value="ANK_REPEAT"/>
    <property type="match status" value="3"/>
</dbReference>
<keyword evidence="2 3" id="KW-0040">ANK repeat</keyword>